<dbReference type="Gene3D" id="3.40.1090.10">
    <property type="entry name" value="Cytosolic phospholipase A2 catalytic domain"/>
    <property type="match status" value="1"/>
</dbReference>
<proteinExistence type="predicted"/>
<evidence type="ECO:0000256" key="3">
    <source>
        <dbReference type="ARBA" id="ARBA00022801"/>
    </source>
</evidence>
<feature type="region of interest" description="Disordered" evidence="9">
    <location>
        <begin position="54"/>
        <end position="95"/>
    </location>
</feature>
<sequence length="1006" mass="111553">MTSSQTSASVAIPRKFSTRSRNTTNGDSSDEDEEKFASAMGSLELLPILLKRSESPPLKSPSLQSYTTTLPSPVRNENGTIPEEEGGFEEDNRLEEQQRPRVFSMSMVSQKLIDMYSSAKERMWGEDYWVPNDPSTIVPFPIDALRSYQRILPEDDDEARASVFSVFYRRDEESPIYHVTFTPKDSKGKQDTPTLSIFRSKDTNAASELYQSCLLCRELFAQLDPSNLNEISSLLRKFEHHPLWHAVHIAARMGNIDFFVEKQKEGEDKLKKLLSTMSHPEGLYPLIIAVQSNRVALVDKLLAMGADPSLTDVNGNNAMHFASLVSSQMLETLWKYETTHELVNRMNADGCTPLFVAIRNASPLCTSTLIHFGASLNARCKGNSPLFEAMQSTGTTISVIESLLKASPDSLMERDSLTGNSLLHVALFKQPLVALLHLHSNKLDINTVNFAGQSALHVNAYRENLGCVFSLAANGINLDLQDINGDSALHIAVTKSNLMITRVLLCLGANVNVKNRHGDTPRHLAAKLHTEARKELVRSLVICGAERCEIDKMGCRSECANALSRNGLGHSSSSAGTMSKGASTDSLGFDMIEVESTATLTSIDEQFLEDLTGKEPAVKDAPTHEFRQQLCCNMVRKRAQESRKKGGEGENRMICLLALDGGGIRGLVTIQILLALEKMLGDRVYDYFDWVAGTSTGSYVAGGLAQGKSLRDLQHIYLRYKDAIFESWTRPYNTEVVEQFMQQELGAECTLADVPWPRLMVSTVRCDVFPVKLEFFRNYRLPLSEEENEKLGFAKPTEVKLWKALRCSSAAPTFFASVDGKYIDGGLIANNPALDLIAETHLWNTALQYTEQPDSDQLTIGCLLSIGTGVIEPQPMSMMDINLSHLSLVGNPFSVVAAMKNLGVILLDQVTATEGVPVSRSRSWCHSLGVPYFRLCAPLSKDVQLDTKNDPEIAQMMWEAMEYTLAARRKLGSWWSCSACWARVSIAAIFSARWKPVRAICKLKLP</sequence>
<dbReference type="SUPFAM" id="SSF48403">
    <property type="entry name" value="Ankyrin repeat"/>
    <property type="match status" value="1"/>
</dbReference>
<dbReference type="GO" id="GO:0052816">
    <property type="term" value="F:long-chain fatty acyl-CoA hydrolase activity"/>
    <property type="evidence" value="ECO:0007669"/>
    <property type="project" value="TreeGrafter"/>
</dbReference>
<dbReference type="SUPFAM" id="SSF52151">
    <property type="entry name" value="FabD/lysophospholipase-like"/>
    <property type="match status" value="1"/>
</dbReference>
<feature type="region of interest" description="Disordered" evidence="9">
    <location>
        <begin position="1"/>
        <end position="38"/>
    </location>
</feature>
<feature type="repeat" description="ANK" evidence="7">
    <location>
        <begin position="484"/>
        <end position="516"/>
    </location>
</feature>
<dbReference type="GO" id="GO:0047499">
    <property type="term" value="F:calcium-independent phospholipase A2 activity"/>
    <property type="evidence" value="ECO:0007669"/>
    <property type="project" value="InterPro"/>
</dbReference>
<dbReference type="AlphaFoldDB" id="A0A914VZZ6"/>
<dbReference type="InterPro" id="IPR036770">
    <property type="entry name" value="Ankyrin_rpt-contain_sf"/>
</dbReference>
<feature type="short sequence motif" description="GXSXG" evidence="8">
    <location>
        <begin position="693"/>
        <end position="697"/>
    </location>
</feature>
<dbReference type="InterPro" id="IPR002641">
    <property type="entry name" value="PNPLA_dom"/>
</dbReference>
<feature type="compositionally biased region" description="Polar residues" evidence="9">
    <location>
        <begin position="61"/>
        <end position="79"/>
    </location>
</feature>
<dbReference type="Gene3D" id="1.25.40.20">
    <property type="entry name" value="Ankyrin repeat-containing domain"/>
    <property type="match status" value="3"/>
</dbReference>
<dbReference type="PROSITE" id="PS50297">
    <property type="entry name" value="ANK_REP_REGION"/>
    <property type="match status" value="2"/>
</dbReference>
<keyword evidence="8" id="KW-0442">Lipid degradation</keyword>
<evidence type="ECO:0000256" key="6">
    <source>
        <dbReference type="ARBA" id="ARBA00023422"/>
    </source>
</evidence>
<dbReference type="InterPro" id="IPR002110">
    <property type="entry name" value="Ankyrin_rpt"/>
</dbReference>
<dbReference type="Pfam" id="PF12796">
    <property type="entry name" value="Ank_2"/>
    <property type="match status" value="1"/>
</dbReference>
<evidence type="ECO:0000256" key="4">
    <source>
        <dbReference type="ARBA" id="ARBA00023043"/>
    </source>
</evidence>
<evidence type="ECO:0000259" key="10">
    <source>
        <dbReference type="PROSITE" id="PS51635"/>
    </source>
</evidence>
<protein>
    <recommendedName>
        <fullName evidence="1">phospholipase A2</fullName>
        <ecNumber evidence="1">3.1.1.4</ecNumber>
    </recommendedName>
</protein>
<feature type="short sequence motif" description="DGA/G" evidence="8">
    <location>
        <begin position="824"/>
        <end position="826"/>
    </location>
</feature>
<comment type="catalytic activity">
    <reaction evidence="6">
        <text>a 1,2-diacyl-sn-glycero-3-phosphocholine + H2O = a 1-acyl-sn-glycero-3-phosphocholine + a fatty acid + H(+)</text>
        <dbReference type="Rhea" id="RHEA:15801"/>
        <dbReference type="ChEBI" id="CHEBI:15377"/>
        <dbReference type="ChEBI" id="CHEBI:15378"/>
        <dbReference type="ChEBI" id="CHEBI:28868"/>
        <dbReference type="ChEBI" id="CHEBI:57643"/>
        <dbReference type="ChEBI" id="CHEBI:58168"/>
        <dbReference type="EC" id="3.1.1.4"/>
    </reaction>
    <physiologicalReaction direction="left-to-right" evidence="6">
        <dbReference type="Rhea" id="RHEA:15802"/>
    </physiologicalReaction>
</comment>
<evidence type="ECO:0000256" key="5">
    <source>
        <dbReference type="ARBA" id="ARBA00023098"/>
    </source>
</evidence>
<feature type="short sequence motif" description="GXGXXG" evidence="8">
    <location>
        <begin position="661"/>
        <end position="666"/>
    </location>
</feature>
<dbReference type="PROSITE" id="PS51635">
    <property type="entry name" value="PNPLA"/>
    <property type="match status" value="1"/>
</dbReference>
<dbReference type="SMART" id="SM00248">
    <property type="entry name" value="ANK"/>
    <property type="match status" value="7"/>
</dbReference>
<dbReference type="PANTHER" id="PTHR24139:SF34">
    <property type="entry name" value="85_88 KDA CALCIUM-INDEPENDENT PHOSPHOLIPASE A2"/>
    <property type="match status" value="1"/>
</dbReference>
<dbReference type="WBParaSite" id="PSAMB.scaffold274size59727.g4277.t1">
    <property type="protein sequence ID" value="PSAMB.scaffold274size59727.g4277.t1"/>
    <property type="gene ID" value="PSAMB.scaffold274size59727.g4277"/>
</dbReference>
<dbReference type="Proteomes" id="UP000887566">
    <property type="component" value="Unplaced"/>
</dbReference>
<dbReference type="GO" id="GO:0016042">
    <property type="term" value="P:lipid catabolic process"/>
    <property type="evidence" value="ECO:0007669"/>
    <property type="project" value="UniProtKB-UniRule"/>
</dbReference>
<keyword evidence="4 7" id="KW-0040">ANK repeat</keyword>
<feature type="repeat" description="ANK" evidence="7">
    <location>
        <begin position="349"/>
        <end position="381"/>
    </location>
</feature>
<evidence type="ECO:0000313" key="12">
    <source>
        <dbReference type="WBParaSite" id="PSAMB.scaffold274size59727.g4277.t1"/>
    </source>
</evidence>
<keyword evidence="11" id="KW-1185">Reference proteome</keyword>
<evidence type="ECO:0000256" key="7">
    <source>
        <dbReference type="PROSITE-ProRule" id="PRU00023"/>
    </source>
</evidence>
<dbReference type="EC" id="3.1.1.4" evidence="1"/>
<reference evidence="12" key="1">
    <citation type="submission" date="2022-11" db="UniProtKB">
        <authorList>
            <consortium name="WormBaseParasite"/>
        </authorList>
    </citation>
    <scope>IDENTIFICATION</scope>
</reference>
<evidence type="ECO:0000256" key="1">
    <source>
        <dbReference type="ARBA" id="ARBA00013278"/>
    </source>
</evidence>
<feature type="repeat" description="ANK" evidence="7">
    <location>
        <begin position="281"/>
        <end position="313"/>
    </location>
</feature>
<keyword evidence="3 8" id="KW-0378">Hydrolase</keyword>
<evidence type="ECO:0000256" key="9">
    <source>
        <dbReference type="SAM" id="MobiDB-lite"/>
    </source>
</evidence>
<dbReference type="Pfam" id="PF00023">
    <property type="entry name" value="Ank"/>
    <property type="match status" value="2"/>
</dbReference>
<name>A0A914VZZ6_9BILA</name>
<evidence type="ECO:0000256" key="8">
    <source>
        <dbReference type="PROSITE-ProRule" id="PRU01161"/>
    </source>
</evidence>
<feature type="active site" description="Nucleophile" evidence="8">
    <location>
        <position position="695"/>
    </location>
</feature>
<dbReference type="Pfam" id="PF01734">
    <property type="entry name" value="Patatin"/>
    <property type="match status" value="1"/>
</dbReference>
<dbReference type="PANTHER" id="PTHR24139">
    <property type="entry name" value="CALCIUM-INDEPENDENT PHOSPHOLIPASE A2"/>
    <property type="match status" value="1"/>
</dbReference>
<dbReference type="GO" id="GO:2000304">
    <property type="term" value="P:positive regulation of ceramide biosynthetic process"/>
    <property type="evidence" value="ECO:0007669"/>
    <property type="project" value="TreeGrafter"/>
</dbReference>
<keyword evidence="2" id="KW-0677">Repeat</keyword>
<dbReference type="GO" id="GO:0005739">
    <property type="term" value="C:mitochondrion"/>
    <property type="evidence" value="ECO:0007669"/>
    <property type="project" value="TreeGrafter"/>
</dbReference>
<evidence type="ECO:0000313" key="11">
    <source>
        <dbReference type="Proteomes" id="UP000887566"/>
    </source>
</evidence>
<keyword evidence="5 8" id="KW-0443">Lipid metabolism</keyword>
<dbReference type="PROSITE" id="PS50088">
    <property type="entry name" value="ANK_REPEAT"/>
    <property type="match status" value="3"/>
</dbReference>
<feature type="active site" description="Proton acceptor" evidence="8">
    <location>
        <position position="824"/>
    </location>
</feature>
<dbReference type="InterPro" id="IPR016035">
    <property type="entry name" value="Acyl_Trfase/lysoPLipase"/>
</dbReference>
<feature type="domain" description="PNPLA" evidence="10">
    <location>
        <begin position="657"/>
        <end position="837"/>
    </location>
</feature>
<dbReference type="InterPro" id="IPR047148">
    <property type="entry name" value="PLPL9"/>
</dbReference>
<organism evidence="11 12">
    <name type="scientific">Plectus sambesii</name>
    <dbReference type="NCBI Taxonomy" id="2011161"/>
    <lineage>
        <taxon>Eukaryota</taxon>
        <taxon>Metazoa</taxon>
        <taxon>Ecdysozoa</taxon>
        <taxon>Nematoda</taxon>
        <taxon>Chromadorea</taxon>
        <taxon>Plectida</taxon>
        <taxon>Plectina</taxon>
        <taxon>Plectoidea</taxon>
        <taxon>Plectidae</taxon>
        <taxon>Plectus</taxon>
    </lineage>
</organism>
<evidence type="ECO:0000256" key="2">
    <source>
        <dbReference type="ARBA" id="ARBA00022737"/>
    </source>
</evidence>
<accession>A0A914VZZ6</accession>